<dbReference type="EMBL" id="JACRAF010000028">
    <property type="protein sequence ID" value="MBI4922146.1"/>
    <property type="molecule type" value="Genomic_DNA"/>
</dbReference>
<feature type="signal peptide" evidence="1">
    <location>
        <begin position="1"/>
        <end position="23"/>
    </location>
</feature>
<dbReference type="AlphaFoldDB" id="A0A933NYL3"/>
<dbReference type="Gene3D" id="2.60.40.1890">
    <property type="entry name" value="PCu(A)C copper chaperone"/>
    <property type="match status" value="1"/>
</dbReference>
<keyword evidence="1" id="KW-0732">Signal</keyword>
<dbReference type="InterPro" id="IPR036182">
    <property type="entry name" value="PCuAC_sf"/>
</dbReference>
<dbReference type="Pfam" id="PF04314">
    <property type="entry name" value="PCuAC"/>
    <property type="match status" value="1"/>
</dbReference>
<accession>A0A933NYL3</accession>
<sequence length="188" mass="18890">MNIVRSAALAALLVACAPSLAFAHNGVIHDGCPTGQTFTAGAITVTDAFTRATPKGATAAGSYFTVVNAGAAADTLLGATSEAAADIGAHQMKMNGDVMEMSPVEGGLEIPAGGAVQLAPGGYHLMLTGMDQPFVEGACLEMTLHFAVAGDLPIQLNIGGLGQKVPPVEGDTGDAPPMEMEMSSMEGM</sequence>
<evidence type="ECO:0000256" key="1">
    <source>
        <dbReference type="SAM" id="SignalP"/>
    </source>
</evidence>
<reference evidence="2" key="1">
    <citation type="submission" date="2020-07" db="EMBL/GenBank/DDBJ databases">
        <title>Huge and variable diversity of episymbiotic CPR bacteria and DPANN archaea in groundwater ecosystems.</title>
        <authorList>
            <person name="He C.Y."/>
            <person name="Keren R."/>
            <person name="Whittaker M."/>
            <person name="Farag I.F."/>
            <person name="Doudna J."/>
            <person name="Cate J.H.D."/>
            <person name="Banfield J.F."/>
        </authorList>
    </citation>
    <scope>NUCLEOTIDE SEQUENCE</scope>
    <source>
        <strain evidence="2">NC_groundwater_1586_Pr3_B-0.1um_66_15</strain>
    </source>
</reference>
<dbReference type="PANTHER" id="PTHR36302">
    <property type="entry name" value="BLR7088 PROTEIN"/>
    <property type="match status" value="1"/>
</dbReference>
<dbReference type="SUPFAM" id="SSF110087">
    <property type="entry name" value="DR1885-like metal-binding protein"/>
    <property type="match status" value="1"/>
</dbReference>
<dbReference type="InterPro" id="IPR007410">
    <property type="entry name" value="LpqE-like"/>
</dbReference>
<dbReference type="PANTHER" id="PTHR36302:SF1">
    <property type="entry name" value="COPPER CHAPERONE PCU(A)C"/>
    <property type="match status" value="1"/>
</dbReference>
<organism evidence="2 3">
    <name type="scientific">Devosia nanyangense</name>
    <dbReference type="NCBI Taxonomy" id="1228055"/>
    <lineage>
        <taxon>Bacteria</taxon>
        <taxon>Pseudomonadati</taxon>
        <taxon>Pseudomonadota</taxon>
        <taxon>Alphaproteobacteria</taxon>
        <taxon>Hyphomicrobiales</taxon>
        <taxon>Devosiaceae</taxon>
        <taxon>Devosia</taxon>
    </lineage>
</organism>
<dbReference type="PROSITE" id="PS51257">
    <property type="entry name" value="PROKAR_LIPOPROTEIN"/>
    <property type="match status" value="1"/>
</dbReference>
<proteinExistence type="predicted"/>
<protein>
    <submittedName>
        <fullName evidence="2">Copper chaperone PCu(A)C</fullName>
    </submittedName>
</protein>
<comment type="caution">
    <text evidence="2">The sequence shown here is derived from an EMBL/GenBank/DDBJ whole genome shotgun (WGS) entry which is preliminary data.</text>
</comment>
<dbReference type="Proteomes" id="UP000782610">
    <property type="component" value="Unassembled WGS sequence"/>
</dbReference>
<evidence type="ECO:0000313" key="3">
    <source>
        <dbReference type="Proteomes" id="UP000782610"/>
    </source>
</evidence>
<evidence type="ECO:0000313" key="2">
    <source>
        <dbReference type="EMBL" id="MBI4922146.1"/>
    </source>
</evidence>
<feature type="chain" id="PRO_5037826430" evidence="1">
    <location>
        <begin position="24"/>
        <end position="188"/>
    </location>
</feature>
<gene>
    <name evidence="2" type="ORF">HY834_10375</name>
</gene>
<name>A0A933NYL3_9HYPH</name>
<dbReference type="InterPro" id="IPR058248">
    <property type="entry name" value="Lxx211020-like"/>
</dbReference>